<feature type="transmembrane region" description="Helical" evidence="1">
    <location>
        <begin position="31"/>
        <end position="50"/>
    </location>
</feature>
<protein>
    <submittedName>
        <fullName evidence="2">Uncharacterized protein</fullName>
    </submittedName>
</protein>
<dbReference type="Proteomes" id="UP000627838">
    <property type="component" value="Unassembled WGS sequence"/>
</dbReference>
<feature type="transmembrane region" description="Helical" evidence="1">
    <location>
        <begin position="57"/>
        <end position="76"/>
    </location>
</feature>
<accession>A0ABR9JMC0</accession>
<gene>
    <name evidence="2" type="ORF">H4W34_001544</name>
</gene>
<evidence type="ECO:0000313" key="2">
    <source>
        <dbReference type="EMBL" id="MBE1531711.1"/>
    </source>
</evidence>
<dbReference type="RefSeq" id="WP_192758526.1">
    <property type="nucleotide sequence ID" value="NZ_JADBDZ010000001.1"/>
</dbReference>
<organism evidence="2 3">
    <name type="scientific">Actinomadura algeriensis</name>
    <dbReference type="NCBI Taxonomy" id="1679523"/>
    <lineage>
        <taxon>Bacteria</taxon>
        <taxon>Bacillati</taxon>
        <taxon>Actinomycetota</taxon>
        <taxon>Actinomycetes</taxon>
        <taxon>Streptosporangiales</taxon>
        <taxon>Thermomonosporaceae</taxon>
        <taxon>Actinomadura</taxon>
    </lineage>
</organism>
<reference evidence="2 3" key="1">
    <citation type="submission" date="2020-10" db="EMBL/GenBank/DDBJ databases">
        <title>Sequencing the genomes of 1000 actinobacteria strains.</title>
        <authorList>
            <person name="Klenk H.-P."/>
        </authorList>
    </citation>
    <scope>NUCLEOTIDE SEQUENCE [LARGE SCALE GENOMIC DNA]</scope>
    <source>
        <strain evidence="2 3">DSM 46744</strain>
    </source>
</reference>
<keyword evidence="1" id="KW-0472">Membrane</keyword>
<feature type="transmembrane region" description="Helical" evidence="1">
    <location>
        <begin position="96"/>
        <end position="117"/>
    </location>
</feature>
<keyword evidence="1" id="KW-0812">Transmembrane</keyword>
<comment type="caution">
    <text evidence="2">The sequence shown here is derived from an EMBL/GenBank/DDBJ whole genome shotgun (WGS) entry which is preliminary data.</text>
</comment>
<sequence>MAAGLVVDAVVHWIYAPDMAYVQGGSISGELLFQVQAAVAGVAAVIVLVYGSRWAYALGFVVAGSAVGALLLYHYVEVGALGPLPDMYDPIWYTEKWLSLVGEGIATVAAVAGFVLAGRERERDAEPVGSGG</sequence>
<name>A0ABR9JMC0_9ACTN</name>
<proteinExistence type="predicted"/>
<keyword evidence="3" id="KW-1185">Reference proteome</keyword>
<keyword evidence="1" id="KW-1133">Transmembrane helix</keyword>
<dbReference type="EMBL" id="JADBDZ010000001">
    <property type="protein sequence ID" value="MBE1531711.1"/>
    <property type="molecule type" value="Genomic_DNA"/>
</dbReference>
<evidence type="ECO:0000313" key="3">
    <source>
        <dbReference type="Proteomes" id="UP000627838"/>
    </source>
</evidence>
<evidence type="ECO:0000256" key="1">
    <source>
        <dbReference type="SAM" id="Phobius"/>
    </source>
</evidence>